<reference evidence="1" key="1">
    <citation type="submission" date="2020-07" db="EMBL/GenBank/DDBJ databases">
        <title>Huge and variable diversity of episymbiotic CPR bacteria and DPANN archaea in groundwater ecosystems.</title>
        <authorList>
            <person name="He C.Y."/>
            <person name="Keren R."/>
            <person name="Whittaker M."/>
            <person name="Farag I.F."/>
            <person name="Doudna J."/>
            <person name="Cate J.H.D."/>
            <person name="Banfield J.F."/>
        </authorList>
    </citation>
    <scope>NUCLEOTIDE SEQUENCE</scope>
    <source>
        <strain evidence="1">NC_groundwater_1664_Pr3_B-0.1um_52_9</strain>
    </source>
</reference>
<accession>A0A9D6V0N0</accession>
<dbReference type="EMBL" id="JACRDE010000209">
    <property type="protein sequence ID" value="MBI5249349.1"/>
    <property type="molecule type" value="Genomic_DNA"/>
</dbReference>
<name>A0A9D6V0N0_9BACT</name>
<evidence type="ECO:0000313" key="1">
    <source>
        <dbReference type="EMBL" id="MBI5249349.1"/>
    </source>
</evidence>
<proteinExistence type="predicted"/>
<organism evidence="1 2">
    <name type="scientific">Desulfomonile tiedjei</name>
    <dbReference type="NCBI Taxonomy" id="2358"/>
    <lineage>
        <taxon>Bacteria</taxon>
        <taxon>Pseudomonadati</taxon>
        <taxon>Thermodesulfobacteriota</taxon>
        <taxon>Desulfomonilia</taxon>
        <taxon>Desulfomonilales</taxon>
        <taxon>Desulfomonilaceae</taxon>
        <taxon>Desulfomonile</taxon>
    </lineage>
</organism>
<dbReference type="AlphaFoldDB" id="A0A9D6V0N0"/>
<comment type="caution">
    <text evidence="1">The sequence shown here is derived from an EMBL/GenBank/DDBJ whole genome shotgun (WGS) entry which is preliminary data.</text>
</comment>
<sequence>MAEQLIEGSGMFWVAVPKDNGSEKQEPDNKQSSIAVEDILGELPEKGKKLFSTLAKALQTKFPGVTVETVEKEAREYPKRIRCTAKQCQRV</sequence>
<evidence type="ECO:0000313" key="2">
    <source>
        <dbReference type="Proteomes" id="UP000807825"/>
    </source>
</evidence>
<dbReference type="Proteomes" id="UP000807825">
    <property type="component" value="Unassembled WGS sequence"/>
</dbReference>
<gene>
    <name evidence="1" type="ORF">HY912_07635</name>
</gene>
<protein>
    <submittedName>
        <fullName evidence="1">Uncharacterized protein</fullName>
    </submittedName>
</protein>